<evidence type="ECO:0000259" key="5">
    <source>
        <dbReference type="SMART" id="SM00479"/>
    </source>
</evidence>
<comment type="similarity">
    <text evidence="1">Belongs to the oligoribonuclease family.</text>
</comment>
<dbReference type="CDD" id="cd06135">
    <property type="entry name" value="Orn"/>
    <property type="match status" value="1"/>
</dbReference>
<dbReference type="SUPFAM" id="SSF53098">
    <property type="entry name" value="Ribonuclease H-like"/>
    <property type="match status" value="1"/>
</dbReference>
<dbReference type="InterPro" id="IPR036397">
    <property type="entry name" value="RNaseH_sf"/>
</dbReference>
<dbReference type="SMART" id="SM00479">
    <property type="entry name" value="EXOIII"/>
    <property type="match status" value="1"/>
</dbReference>
<evidence type="ECO:0000256" key="4">
    <source>
        <dbReference type="ARBA" id="ARBA00022839"/>
    </source>
</evidence>
<evidence type="ECO:0000256" key="1">
    <source>
        <dbReference type="ARBA" id="ARBA00009921"/>
    </source>
</evidence>
<dbReference type="AlphaFoldDB" id="A0AAD5TP94"/>
<evidence type="ECO:0000256" key="3">
    <source>
        <dbReference type="ARBA" id="ARBA00022801"/>
    </source>
</evidence>
<dbReference type="EMBL" id="JADGJQ010000008">
    <property type="protein sequence ID" value="KAJ3182763.1"/>
    <property type="molecule type" value="Genomic_DNA"/>
</dbReference>
<dbReference type="InterPro" id="IPR013520">
    <property type="entry name" value="Ribonucl_H"/>
</dbReference>
<dbReference type="PANTHER" id="PTHR11046:SF0">
    <property type="entry name" value="OLIGORIBONUCLEASE, MITOCHONDRIAL"/>
    <property type="match status" value="1"/>
</dbReference>
<dbReference type="GO" id="GO:0005739">
    <property type="term" value="C:mitochondrion"/>
    <property type="evidence" value="ECO:0007669"/>
    <property type="project" value="TreeGrafter"/>
</dbReference>
<evidence type="ECO:0000256" key="2">
    <source>
        <dbReference type="ARBA" id="ARBA00022722"/>
    </source>
</evidence>
<dbReference type="PANTHER" id="PTHR11046">
    <property type="entry name" value="OLIGORIBONUCLEASE, MITOCHONDRIAL"/>
    <property type="match status" value="1"/>
</dbReference>
<dbReference type="Gene3D" id="3.30.420.10">
    <property type="entry name" value="Ribonuclease H-like superfamily/Ribonuclease H"/>
    <property type="match status" value="1"/>
</dbReference>
<keyword evidence="2" id="KW-0540">Nuclease</keyword>
<accession>A0AAD5TP94</accession>
<evidence type="ECO:0000313" key="6">
    <source>
        <dbReference type="EMBL" id="KAJ3182763.1"/>
    </source>
</evidence>
<organism evidence="6 7">
    <name type="scientific">Geranomyces variabilis</name>
    <dbReference type="NCBI Taxonomy" id="109894"/>
    <lineage>
        <taxon>Eukaryota</taxon>
        <taxon>Fungi</taxon>
        <taxon>Fungi incertae sedis</taxon>
        <taxon>Chytridiomycota</taxon>
        <taxon>Chytridiomycota incertae sedis</taxon>
        <taxon>Chytridiomycetes</taxon>
        <taxon>Spizellomycetales</taxon>
        <taxon>Powellomycetaceae</taxon>
        <taxon>Geranomyces</taxon>
    </lineage>
</organism>
<name>A0AAD5TP94_9FUNG</name>
<dbReference type="GO" id="GO:0003676">
    <property type="term" value="F:nucleic acid binding"/>
    <property type="evidence" value="ECO:0007669"/>
    <property type="project" value="InterPro"/>
</dbReference>
<dbReference type="NCBIfam" id="NF003765">
    <property type="entry name" value="PRK05359.1"/>
    <property type="match status" value="1"/>
</dbReference>
<keyword evidence="3" id="KW-0378">Hydrolase</keyword>
<protein>
    <recommendedName>
        <fullName evidence="5">Exonuclease domain-containing protein</fullName>
    </recommendedName>
</protein>
<dbReference type="Proteomes" id="UP001212152">
    <property type="component" value="Unassembled WGS sequence"/>
</dbReference>
<gene>
    <name evidence="6" type="ORF">HDU87_008102</name>
</gene>
<keyword evidence="7" id="KW-1185">Reference proteome</keyword>
<dbReference type="GO" id="GO:0000175">
    <property type="term" value="F:3'-5'-RNA exonuclease activity"/>
    <property type="evidence" value="ECO:0007669"/>
    <property type="project" value="InterPro"/>
</dbReference>
<dbReference type="InterPro" id="IPR012337">
    <property type="entry name" value="RNaseH-like_sf"/>
</dbReference>
<comment type="caution">
    <text evidence="6">The sequence shown here is derived from an EMBL/GenBank/DDBJ whole genome shotgun (WGS) entry which is preliminary data.</text>
</comment>
<feature type="domain" description="Exonuclease" evidence="5">
    <location>
        <begin position="15"/>
        <end position="190"/>
    </location>
</feature>
<dbReference type="FunFam" id="3.30.420.10:FF:000003">
    <property type="entry name" value="Oligoribonuclease"/>
    <property type="match status" value="1"/>
</dbReference>
<evidence type="ECO:0000313" key="7">
    <source>
        <dbReference type="Proteomes" id="UP001212152"/>
    </source>
</evidence>
<proteinExistence type="inferred from homology"/>
<reference evidence="6" key="1">
    <citation type="submission" date="2020-05" db="EMBL/GenBank/DDBJ databases">
        <title>Phylogenomic resolution of chytrid fungi.</title>
        <authorList>
            <person name="Stajich J.E."/>
            <person name="Amses K."/>
            <person name="Simmons R."/>
            <person name="Seto K."/>
            <person name="Myers J."/>
            <person name="Bonds A."/>
            <person name="Quandt C.A."/>
            <person name="Barry K."/>
            <person name="Liu P."/>
            <person name="Grigoriev I."/>
            <person name="Longcore J.E."/>
            <person name="James T.Y."/>
        </authorList>
    </citation>
    <scope>NUCLEOTIDE SEQUENCE</scope>
    <source>
        <strain evidence="6">JEL0379</strain>
    </source>
</reference>
<dbReference type="Pfam" id="PF00929">
    <property type="entry name" value="RNase_T"/>
    <property type="match status" value="1"/>
</dbReference>
<sequence length="192" mass="21341">MTSPPPPRPRFCRDPIVWIDLEMTGLDLGKDQIIEIAVLITDGDLNIVAEGPEIIIHASKLLLDGMDDWCKQHHGASGLIDASLAATATAASAESAVLAFLQKHIERPRTAPLGGNSVHVDRMFLHKEMPRLVDFLHYRIIDVSTVKECVRRWLPHVADGAPSKALSHRAMDDIRESIAELHYYRKAAFVQP</sequence>
<keyword evidence="4" id="KW-0269">Exonuclease</keyword>
<dbReference type="InterPro" id="IPR022894">
    <property type="entry name" value="Oligoribonuclease"/>
</dbReference>